<sequence>MAEVVPHYAELQRILAGHVGDLLAAGLADMRPAALPGRLDDAVEAIGRFLGRHATDDDHAALRRVAAARPAVVDWCERLTAGTVPASLDHNDLHAWNVLTAPPARPRFYDWGDAVVAHPFASMLVTLGVFRSEFQLADDDPRVLRVRDAYLEVFTDLGPRAELVTELELACRVGKIARSLVWLRAVRSEGFANAGAFQRAPLQTLAALLAESPLDLG</sequence>
<feature type="domain" description="Aminoglycoside phosphotransferase" evidence="1">
    <location>
        <begin position="16"/>
        <end position="135"/>
    </location>
</feature>
<comment type="caution">
    <text evidence="2">The sequence shown here is derived from an EMBL/GenBank/DDBJ whole genome shotgun (WGS) entry which is preliminary data.</text>
</comment>
<dbReference type="EMBL" id="QUAL01000126">
    <property type="protein sequence ID" value="RIQ23162.1"/>
    <property type="molecule type" value="Genomic_DNA"/>
</dbReference>
<dbReference type="InterPro" id="IPR002575">
    <property type="entry name" value="Aminoglycoside_PTrfase"/>
</dbReference>
<gene>
    <name evidence="2" type="ORF">DY240_12910</name>
</gene>
<dbReference type="InterPro" id="IPR011009">
    <property type="entry name" value="Kinase-like_dom_sf"/>
</dbReference>
<protein>
    <recommendedName>
        <fullName evidence="1">Aminoglycoside phosphotransferase domain-containing protein</fullName>
    </recommendedName>
</protein>
<organism evidence="2 3">
    <name type="scientific">Jiangella rhizosphaerae</name>
    <dbReference type="NCBI Taxonomy" id="2293569"/>
    <lineage>
        <taxon>Bacteria</taxon>
        <taxon>Bacillati</taxon>
        <taxon>Actinomycetota</taxon>
        <taxon>Actinomycetes</taxon>
        <taxon>Jiangellales</taxon>
        <taxon>Jiangellaceae</taxon>
        <taxon>Jiangella</taxon>
    </lineage>
</organism>
<dbReference type="Proteomes" id="UP000284057">
    <property type="component" value="Unassembled WGS sequence"/>
</dbReference>
<accession>A0A418KRC6</accession>
<evidence type="ECO:0000313" key="3">
    <source>
        <dbReference type="Proteomes" id="UP000284057"/>
    </source>
</evidence>
<proteinExistence type="predicted"/>
<keyword evidence="3" id="KW-1185">Reference proteome</keyword>
<reference evidence="2 3" key="1">
    <citation type="submission" date="2018-09" db="EMBL/GenBank/DDBJ databases">
        <title>Isolation, diversity and antifungal activity of actinobacteria from wheat.</title>
        <authorList>
            <person name="Han C."/>
        </authorList>
    </citation>
    <scope>NUCLEOTIDE SEQUENCE [LARGE SCALE GENOMIC DNA]</scope>
    <source>
        <strain evidence="2 3">NEAU-YY265</strain>
    </source>
</reference>
<name>A0A418KRC6_9ACTN</name>
<dbReference type="AlphaFoldDB" id="A0A418KRC6"/>
<dbReference type="Gene3D" id="3.90.1200.10">
    <property type="match status" value="1"/>
</dbReference>
<dbReference type="SUPFAM" id="SSF56112">
    <property type="entry name" value="Protein kinase-like (PK-like)"/>
    <property type="match status" value="1"/>
</dbReference>
<dbReference type="Pfam" id="PF01636">
    <property type="entry name" value="APH"/>
    <property type="match status" value="1"/>
</dbReference>
<evidence type="ECO:0000313" key="2">
    <source>
        <dbReference type="EMBL" id="RIQ23162.1"/>
    </source>
</evidence>
<evidence type="ECO:0000259" key="1">
    <source>
        <dbReference type="Pfam" id="PF01636"/>
    </source>
</evidence>